<accession>A0AA40KPR4</accession>
<feature type="region of interest" description="Disordered" evidence="1">
    <location>
        <begin position="66"/>
        <end position="92"/>
    </location>
</feature>
<evidence type="ECO:0000313" key="3">
    <source>
        <dbReference type="Proteomes" id="UP001177670"/>
    </source>
</evidence>
<evidence type="ECO:0000313" key="2">
    <source>
        <dbReference type="EMBL" id="KAK1128174.1"/>
    </source>
</evidence>
<feature type="region of interest" description="Disordered" evidence="1">
    <location>
        <begin position="1"/>
        <end position="49"/>
    </location>
</feature>
<protein>
    <submittedName>
        <fullName evidence="2">Uncharacterized protein</fullName>
    </submittedName>
</protein>
<name>A0AA40KPR4_9HYME</name>
<evidence type="ECO:0000256" key="1">
    <source>
        <dbReference type="SAM" id="MobiDB-lite"/>
    </source>
</evidence>
<feature type="compositionally biased region" description="Polar residues" evidence="1">
    <location>
        <begin position="28"/>
        <end position="37"/>
    </location>
</feature>
<feature type="compositionally biased region" description="Basic and acidic residues" evidence="1">
    <location>
        <begin position="66"/>
        <end position="86"/>
    </location>
</feature>
<sequence length="92" mass="10204">MAAPRELGTPCTPFPALSEEDRSASLPGRSSQATNYPNAKLQPQARSFGTSVSAWRRGNFLFEDERKKEKKKEEGTYANSDDRRGINEQAGL</sequence>
<organism evidence="2 3">
    <name type="scientific">Melipona bicolor</name>
    <dbReference type="NCBI Taxonomy" id="60889"/>
    <lineage>
        <taxon>Eukaryota</taxon>
        <taxon>Metazoa</taxon>
        <taxon>Ecdysozoa</taxon>
        <taxon>Arthropoda</taxon>
        <taxon>Hexapoda</taxon>
        <taxon>Insecta</taxon>
        <taxon>Pterygota</taxon>
        <taxon>Neoptera</taxon>
        <taxon>Endopterygota</taxon>
        <taxon>Hymenoptera</taxon>
        <taxon>Apocrita</taxon>
        <taxon>Aculeata</taxon>
        <taxon>Apoidea</taxon>
        <taxon>Anthophila</taxon>
        <taxon>Apidae</taxon>
        <taxon>Melipona</taxon>
    </lineage>
</organism>
<keyword evidence="3" id="KW-1185">Reference proteome</keyword>
<dbReference type="Proteomes" id="UP001177670">
    <property type="component" value="Unassembled WGS sequence"/>
</dbReference>
<gene>
    <name evidence="2" type="ORF">K0M31_002646</name>
</gene>
<dbReference type="EMBL" id="JAHYIQ010000010">
    <property type="protein sequence ID" value="KAK1128174.1"/>
    <property type="molecule type" value="Genomic_DNA"/>
</dbReference>
<dbReference type="AlphaFoldDB" id="A0AA40KPR4"/>
<feature type="non-terminal residue" evidence="2">
    <location>
        <position position="92"/>
    </location>
</feature>
<reference evidence="2" key="1">
    <citation type="submission" date="2021-10" db="EMBL/GenBank/DDBJ databases">
        <title>Melipona bicolor Genome sequencing and assembly.</title>
        <authorList>
            <person name="Araujo N.S."/>
            <person name="Arias M.C."/>
        </authorList>
    </citation>
    <scope>NUCLEOTIDE SEQUENCE</scope>
    <source>
        <strain evidence="2">USP_2M_L1-L4_2017</strain>
        <tissue evidence="2">Whole body</tissue>
    </source>
</reference>
<proteinExistence type="predicted"/>
<comment type="caution">
    <text evidence="2">The sequence shown here is derived from an EMBL/GenBank/DDBJ whole genome shotgun (WGS) entry which is preliminary data.</text>
</comment>